<sequence length="227" mass="24933">MPSRRQILLGILGSSVLAPPVSADTERQNIEIEDAAFPDSVRIGQSFTASIDYRNPSSETVEVTLEYKLCVNTPEEASERGNSCYRVLEVSKTVEPESGWNTTLSPVIDSDVPEEYRIPGERGQEISIRTDSDRVLGAAITDSLELLPRYNPTEQATEENPPATTKATPRETDSQIETTEMRPQTESDPESDTADSQGLVSPAVRDILTIMSAAGITFAGIYRYLFK</sequence>
<dbReference type="STRING" id="660517.SAMN04487946_11240"/>
<reference evidence="4" key="1">
    <citation type="submission" date="2016-10" db="EMBL/GenBank/DDBJ databases">
        <authorList>
            <person name="Varghese N."/>
            <person name="Submissions S."/>
        </authorList>
    </citation>
    <scope>NUCLEOTIDE SEQUENCE [LARGE SCALE GENOMIC DNA]</scope>
    <source>
        <strain evidence="4">CGMCC 1.10118</strain>
    </source>
</reference>
<evidence type="ECO:0000256" key="1">
    <source>
        <dbReference type="SAM" id="MobiDB-lite"/>
    </source>
</evidence>
<feature type="compositionally biased region" description="Basic and acidic residues" evidence="1">
    <location>
        <begin position="168"/>
        <end position="185"/>
    </location>
</feature>
<dbReference type="EMBL" id="FNPB01000012">
    <property type="protein sequence ID" value="SDY35465.1"/>
    <property type="molecule type" value="Genomic_DNA"/>
</dbReference>
<dbReference type="Proteomes" id="UP000199170">
    <property type="component" value="Unassembled WGS sequence"/>
</dbReference>
<organism evidence="3 4">
    <name type="scientific">Halobellus clavatus</name>
    <dbReference type="NCBI Taxonomy" id="660517"/>
    <lineage>
        <taxon>Archaea</taxon>
        <taxon>Methanobacteriati</taxon>
        <taxon>Methanobacteriota</taxon>
        <taxon>Stenosarchaea group</taxon>
        <taxon>Halobacteria</taxon>
        <taxon>Halobacteriales</taxon>
        <taxon>Haloferacaceae</taxon>
        <taxon>Halobellus</taxon>
    </lineage>
</organism>
<keyword evidence="2" id="KW-0812">Transmembrane</keyword>
<evidence type="ECO:0000256" key="2">
    <source>
        <dbReference type="SAM" id="Phobius"/>
    </source>
</evidence>
<proteinExistence type="predicted"/>
<evidence type="ECO:0000313" key="4">
    <source>
        <dbReference type="Proteomes" id="UP000199170"/>
    </source>
</evidence>
<keyword evidence="2" id="KW-1133">Transmembrane helix</keyword>
<name>A0A1H3J797_9EURY</name>
<keyword evidence="4" id="KW-1185">Reference proteome</keyword>
<keyword evidence="2" id="KW-0472">Membrane</keyword>
<evidence type="ECO:0000313" key="3">
    <source>
        <dbReference type="EMBL" id="SDY35465.1"/>
    </source>
</evidence>
<protein>
    <submittedName>
        <fullName evidence="3">Uncharacterized protein</fullName>
    </submittedName>
</protein>
<accession>A0A1H3J797</accession>
<dbReference type="AlphaFoldDB" id="A0A1H3J797"/>
<feature type="transmembrane region" description="Helical" evidence="2">
    <location>
        <begin position="207"/>
        <end position="226"/>
    </location>
</feature>
<feature type="region of interest" description="Disordered" evidence="1">
    <location>
        <begin position="148"/>
        <end position="198"/>
    </location>
</feature>
<gene>
    <name evidence="3" type="ORF">SAMN04487946_11240</name>
</gene>